<dbReference type="PANTHER" id="PTHR33392">
    <property type="entry name" value="POLYISOPRENYL-TEICHOIC ACID--PEPTIDOGLYCAN TEICHOIC ACID TRANSFERASE TAGU"/>
    <property type="match status" value="1"/>
</dbReference>
<dbReference type="PANTHER" id="PTHR33392:SF6">
    <property type="entry name" value="POLYISOPRENYL-TEICHOIC ACID--PEPTIDOGLYCAN TEICHOIC ACID TRANSFERASE TAGU"/>
    <property type="match status" value="1"/>
</dbReference>
<keyword evidence="7" id="KW-1185">Reference proteome</keyword>
<protein>
    <submittedName>
        <fullName evidence="6">Transcriptional regulator LytR</fullName>
    </submittedName>
</protein>
<dbReference type="Gene3D" id="3.40.630.190">
    <property type="entry name" value="LCP protein"/>
    <property type="match status" value="1"/>
</dbReference>
<evidence type="ECO:0000259" key="5">
    <source>
        <dbReference type="Pfam" id="PF03816"/>
    </source>
</evidence>
<dbReference type="NCBIfam" id="TIGR00350">
    <property type="entry name" value="lytR_cpsA_psr"/>
    <property type="match status" value="1"/>
</dbReference>
<keyword evidence="3" id="KW-0735">Signal-anchor</keyword>
<accession>A0A6N8FI60</accession>
<comment type="caution">
    <text evidence="6">The sequence shown here is derived from an EMBL/GenBank/DDBJ whole genome shotgun (WGS) entry which is preliminary data.</text>
</comment>
<dbReference type="AlphaFoldDB" id="A0A6N8FI60"/>
<keyword evidence="2" id="KW-0812">Transmembrane</keyword>
<keyword evidence="4" id="KW-0472">Membrane</keyword>
<keyword evidence="4" id="KW-1133">Transmembrane helix</keyword>
<evidence type="ECO:0000256" key="4">
    <source>
        <dbReference type="ARBA" id="ARBA00022989"/>
    </source>
</evidence>
<dbReference type="InterPro" id="IPR050922">
    <property type="entry name" value="LytR/CpsA/Psr_CW_biosynth"/>
</dbReference>
<dbReference type="RefSeq" id="WP_155667131.1">
    <property type="nucleotide sequence ID" value="NZ_WOCA01000002.1"/>
</dbReference>
<feature type="domain" description="Cell envelope-related transcriptional attenuator" evidence="5">
    <location>
        <begin position="87"/>
        <end position="229"/>
    </location>
</feature>
<evidence type="ECO:0000313" key="7">
    <source>
        <dbReference type="Proteomes" id="UP000469125"/>
    </source>
</evidence>
<dbReference type="Pfam" id="PF03816">
    <property type="entry name" value="LytR_cpsA_psr"/>
    <property type="match status" value="1"/>
</dbReference>
<evidence type="ECO:0000256" key="2">
    <source>
        <dbReference type="ARBA" id="ARBA00022692"/>
    </source>
</evidence>
<evidence type="ECO:0000256" key="3">
    <source>
        <dbReference type="ARBA" id="ARBA00022968"/>
    </source>
</evidence>
<comment type="similarity">
    <text evidence="1">Belongs to the LytR/CpsA/Psr (LCP) family.</text>
</comment>
<dbReference type="EMBL" id="WOCA01000002">
    <property type="protein sequence ID" value="MUK87439.1"/>
    <property type="molecule type" value="Genomic_DNA"/>
</dbReference>
<sequence>MSKETKKKMKLWKKIVIWVLAVLVVTMIGGGVYAYSIYNNAKKTVNDQMHKEVTNIDQKVTKQKVDQLETLNVLLLGVDARANDAGRSDTLMVLTLNPQNDQMQILSIPRDTRTTIVGKGIEDKINHAYAFGGIDMSIATVENMLDIELDYYVEMNMEGLTELINELDGITVQNELDWEGDNGFHYKKGELHLDGLEALGYVRMRKQDPSGDFGRTARQRQVVEATIDKGATIASVGKINNYIDILGGNMETNMDFDDMRNLLLNYKDVRRNTSEYMLQGTGMTIDGIYYYLVSDEELQKVNGMMVGNNQE</sequence>
<evidence type="ECO:0000313" key="6">
    <source>
        <dbReference type="EMBL" id="MUK87439.1"/>
    </source>
</evidence>
<dbReference type="InterPro" id="IPR004474">
    <property type="entry name" value="LytR_CpsA_psr"/>
</dbReference>
<evidence type="ECO:0000256" key="1">
    <source>
        <dbReference type="ARBA" id="ARBA00006068"/>
    </source>
</evidence>
<reference evidence="6 7" key="1">
    <citation type="submission" date="2019-11" db="EMBL/GenBank/DDBJ databases">
        <authorList>
            <person name="Li X."/>
        </authorList>
    </citation>
    <scope>NUCLEOTIDE SEQUENCE [LARGE SCALE GENOMIC DNA]</scope>
    <source>
        <strain evidence="6 7">L9</strain>
    </source>
</reference>
<gene>
    <name evidence="6" type="ORF">GMD78_03365</name>
</gene>
<dbReference type="Proteomes" id="UP000469125">
    <property type="component" value="Unassembled WGS sequence"/>
</dbReference>
<dbReference type="GO" id="GO:0071555">
    <property type="term" value="P:cell wall organization"/>
    <property type="evidence" value="ECO:0007669"/>
    <property type="project" value="UniProtKB-KW"/>
</dbReference>
<name>A0A6N8FI60_9BACI</name>
<organism evidence="6 7">
    <name type="scientific">Ornithinibacillus caprae</name>
    <dbReference type="NCBI Taxonomy" id="2678566"/>
    <lineage>
        <taxon>Bacteria</taxon>
        <taxon>Bacillati</taxon>
        <taxon>Bacillota</taxon>
        <taxon>Bacilli</taxon>
        <taxon>Bacillales</taxon>
        <taxon>Bacillaceae</taxon>
        <taxon>Ornithinibacillus</taxon>
    </lineage>
</organism>
<proteinExistence type="inferred from homology"/>